<comment type="caution">
    <text evidence="3">The sequence shown here is derived from an EMBL/GenBank/DDBJ whole genome shotgun (WGS) entry which is preliminary data.</text>
</comment>
<organism evidence="3 4">
    <name type="scientific">Alcanivorax jadensis T9</name>
    <dbReference type="NCBI Taxonomy" id="1177181"/>
    <lineage>
        <taxon>Bacteria</taxon>
        <taxon>Pseudomonadati</taxon>
        <taxon>Pseudomonadota</taxon>
        <taxon>Gammaproteobacteria</taxon>
        <taxon>Oceanospirillales</taxon>
        <taxon>Alcanivoracaceae</taxon>
        <taxon>Alcanivorax</taxon>
    </lineage>
</organism>
<proteinExistence type="predicted"/>
<reference evidence="3 4" key="1">
    <citation type="submission" date="2012-09" db="EMBL/GenBank/DDBJ databases">
        <title>Genome Sequence of alkane-degrading Bacterium Alcanivorax jadensis T9.</title>
        <authorList>
            <person name="Lai Q."/>
            <person name="Shao Z."/>
        </authorList>
    </citation>
    <scope>NUCLEOTIDE SEQUENCE [LARGE SCALE GENOMIC DNA]</scope>
    <source>
        <strain evidence="3 4">T9</strain>
    </source>
</reference>
<sequence length="136" mass="14350">MSEPFLAEIRIYGFNFAPRGWAFCDGQILPINQNQSLYSLLGTTYGGDGRTSFALPDLRGRTPMHPGAGSINQGTKGGTANTTGPADDGDTLDSLTLDRNLGSTLNNTLVATHGAQMDSIALNFAIALQGLFPSRS</sequence>
<dbReference type="RefSeq" id="WP_035247240.1">
    <property type="nucleotide sequence ID" value="NZ_ARXU01000005.1"/>
</dbReference>
<gene>
    <name evidence="3" type="ORF">T9A_01762</name>
</gene>
<dbReference type="Pfam" id="PF07484">
    <property type="entry name" value="Collar"/>
    <property type="match status" value="1"/>
</dbReference>
<feature type="region of interest" description="Disordered" evidence="1">
    <location>
        <begin position="62"/>
        <end position="91"/>
    </location>
</feature>
<dbReference type="Proteomes" id="UP000029443">
    <property type="component" value="Unassembled WGS sequence"/>
</dbReference>
<protein>
    <submittedName>
        <fullName evidence="3">Phage tail Collar</fullName>
    </submittedName>
</protein>
<feature type="compositionally biased region" description="Polar residues" evidence="1">
    <location>
        <begin position="70"/>
        <end position="84"/>
    </location>
</feature>
<dbReference type="SUPFAM" id="SSF88874">
    <property type="entry name" value="Receptor-binding domain of short tail fibre protein gp12"/>
    <property type="match status" value="1"/>
</dbReference>
<keyword evidence="4" id="KW-1185">Reference proteome</keyword>
<evidence type="ECO:0000256" key="1">
    <source>
        <dbReference type="SAM" id="MobiDB-lite"/>
    </source>
</evidence>
<accession>A0ABR4WCY4</accession>
<dbReference type="EMBL" id="ARXU01000005">
    <property type="protein sequence ID" value="KGD61313.1"/>
    <property type="molecule type" value="Genomic_DNA"/>
</dbReference>
<evidence type="ECO:0000313" key="4">
    <source>
        <dbReference type="Proteomes" id="UP000029443"/>
    </source>
</evidence>
<feature type="domain" description="Phage tail collar" evidence="2">
    <location>
        <begin position="8"/>
        <end position="63"/>
    </location>
</feature>
<dbReference type="InterPro" id="IPR037053">
    <property type="entry name" value="Phage_tail_collar_dom_sf"/>
</dbReference>
<dbReference type="Gene3D" id="3.90.1340.10">
    <property type="entry name" value="Phage tail collar domain"/>
    <property type="match status" value="1"/>
</dbReference>
<name>A0ABR4WCY4_9GAMM</name>
<dbReference type="InterPro" id="IPR011083">
    <property type="entry name" value="Phage_tail_collar_dom"/>
</dbReference>
<evidence type="ECO:0000259" key="2">
    <source>
        <dbReference type="Pfam" id="PF07484"/>
    </source>
</evidence>
<evidence type="ECO:0000313" key="3">
    <source>
        <dbReference type="EMBL" id="KGD61313.1"/>
    </source>
</evidence>